<keyword evidence="5 7" id="KW-0687">Ribonucleoprotein</keyword>
<evidence type="ECO:0000256" key="3">
    <source>
        <dbReference type="ARBA" id="ARBA00022884"/>
    </source>
</evidence>
<dbReference type="InterPro" id="IPR036967">
    <property type="entry name" value="Ribosomal_uS11_sf"/>
</dbReference>
<dbReference type="PROSITE" id="PS00054">
    <property type="entry name" value="RIBOSOMAL_S11"/>
    <property type="match status" value="1"/>
</dbReference>
<evidence type="ECO:0000313" key="9">
    <source>
        <dbReference type="EMBL" id="OGF22972.1"/>
    </source>
</evidence>
<dbReference type="GO" id="GO:0006412">
    <property type="term" value="P:translation"/>
    <property type="evidence" value="ECO:0007669"/>
    <property type="project" value="UniProtKB-UniRule"/>
</dbReference>
<dbReference type="SUPFAM" id="SSF53137">
    <property type="entry name" value="Translational machinery components"/>
    <property type="match status" value="1"/>
</dbReference>
<organism evidence="9 10">
    <name type="scientific">Candidatus Falkowbacteria bacterium RBG_13_39_14</name>
    <dbReference type="NCBI Taxonomy" id="1797985"/>
    <lineage>
        <taxon>Bacteria</taxon>
        <taxon>Candidatus Falkowiibacteriota</taxon>
    </lineage>
</organism>
<dbReference type="Pfam" id="PF00411">
    <property type="entry name" value="Ribosomal_S11"/>
    <property type="match status" value="1"/>
</dbReference>
<dbReference type="Proteomes" id="UP000178323">
    <property type="component" value="Unassembled WGS sequence"/>
</dbReference>
<comment type="function">
    <text evidence="7">Located on the platform of the 30S subunit, it bridges several disparate RNA helices of the 16S rRNA. Forms part of the Shine-Dalgarno cleft in the 70S ribosome.</text>
</comment>
<keyword evidence="2 7" id="KW-0699">rRNA-binding</keyword>
<protein>
    <recommendedName>
        <fullName evidence="6 7">Small ribosomal subunit protein uS11</fullName>
    </recommendedName>
</protein>
<dbReference type="GO" id="GO:0019843">
    <property type="term" value="F:rRNA binding"/>
    <property type="evidence" value="ECO:0007669"/>
    <property type="project" value="UniProtKB-UniRule"/>
</dbReference>
<name>A0A1F5S8T4_9BACT</name>
<gene>
    <name evidence="7" type="primary">rpsK</name>
    <name evidence="9" type="ORF">A2Y83_05090</name>
</gene>
<evidence type="ECO:0000256" key="4">
    <source>
        <dbReference type="ARBA" id="ARBA00022980"/>
    </source>
</evidence>
<keyword evidence="3 7" id="KW-0694">RNA-binding</keyword>
<evidence type="ECO:0000256" key="1">
    <source>
        <dbReference type="ARBA" id="ARBA00006194"/>
    </source>
</evidence>
<dbReference type="GO" id="GO:0003735">
    <property type="term" value="F:structural constituent of ribosome"/>
    <property type="evidence" value="ECO:0007669"/>
    <property type="project" value="InterPro"/>
</dbReference>
<proteinExistence type="inferred from homology"/>
<dbReference type="GO" id="GO:1990904">
    <property type="term" value="C:ribonucleoprotein complex"/>
    <property type="evidence" value="ECO:0007669"/>
    <property type="project" value="UniProtKB-KW"/>
</dbReference>
<evidence type="ECO:0000256" key="7">
    <source>
        <dbReference type="HAMAP-Rule" id="MF_01310"/>
    </source>
</evidence>
<dbReference type="InterPro" id="IPR019981">
    <property type="entry name" value="Ribosomal_uS11_bac-type"/>
</dbReference>
<dbReference type="HAMAP" id="MF_01310">
    <property type="entry name" value="Ribosomal_uS11"/>
    <property type="match status" value="1"/>
</dbReference>
<dbReference type="PIRSF" id="PIRSF002131">
    <property type="entry name" value="Ribosomal_S11"/>
    <property type="match status" value="1"/>
</dbReference>
<evidence type="ECO:0000313" key="10">
    <source>
        <dbReference type="Proteomes" id="UP000178323"/>
    </source>
</evidence>
<evidence type="ECO:0000256" key="8">
    <source>
        <dbReference type="RuleBase" id="RU003629"/>
    </source>
</evidence>
<reference evidence="9 10" key="1">
    <citation type="journal article" date="2016" name="Nat. Commun.">
        <title>Thousands of microbial genomes shed light on interconnected biogeochemical processes in an aquifer system.</title>
        <authorList>
            <person name="Anantharaman K."/>
            <person name="Brown C.T."/>
            <person name="Hug L.A."/>
            <person name="Sharon I."/>
            <person name="Castelle C.J."/>
            <person name="Probst A.J."/>
            <person name="Thomas B.C."/>
            <person name="Singh A."/>
            <person name="Wilkins M.J."/>
            <person name="Karaoz U."/>
            <person name="Brodie E.L."/>
            <person name="Williams K.H."/>
            <person name="Hubbard S.S."/>
            <person name="Banfield J.F."/>
        </authorList>
    </citation>
    <scope>NUCLEOTIDE SEQUENCE [LARGE SCALE GENOMIC DNA]</scope>
</reference>
<evidence type="ECO:0000256" key="2">
    <source>
        <dbReference type="ARBA" id="ARBA00022730"/>
    </source>
</evidence>
<evidence type="ECO:0000256" key="6">
    <source>
        <dbReference type="ARBA" id="ARBA00035160"/>
    </source>
</evidence>
<accession>A0A1F5S8T4</accession>
<sequence>MKKTSTGRAYIQASYNNTIVALTDQNGNTLAVGSSGQLGFKGPKKSTPFAASVVVRDVINKVKEYGLQYVSVYVKGVGSGRESAIRALNANGLNILAIKDITPMPHNGCRRKKPRRV</sequence>
<dbReference type="NCBIfam" id="TIGR03632">
    <property type="entry name" value="uS11_bact"/>
    <property type="match status" value="1"/>
</dbReference>
<comment type="caution">
    <text evidence="9">The sequence shown here is derived from an EMBL/GenBank/DDBJ whole genome shotgun (WGS) entry which is preliminary data.</text>
</comment>
<comment type="similarity">
    <text evidence="1 7 8">Belongs to the universal ribosomal protein uS11 family.</text>
</comment>
<dbReference type="AlphaFoldDB" id="A0A1F5S8T4"/>
<dbReference type="Gene3D" id="3.30.420.80">
    <property type="entry name" value="Ribosomal protein S11"/>
    <property type="match status" value="1"/>
</dbReference>
<evidence type="ECO:0000256" key="5">
    <source>
        <dbReference type="ARBA" id="ARBA00023274"/>
    </source>
</evidence>
<comment type="subunit">
    <text evidence="7">Part of the 30S ribosomal subunit. Interacts with proteins S7 and S18. Binds to IF-3.</text>
</comment>
<keyword evidence="4 7" id="KW-0689">Ribosomal protein</keyword>
<dbReference type="InterPro" id="IPR001971">
    <property type="entry name" value="Ribosomal_uS11"/>
</dbReference>
<dbReference type="STRING" id="1797985.A2Y83_05090"/>
<dbReference type="GO" id="GO:0005840">
    <property type="term" value="C:ribosome"/>
    <property type="evidence" value="ECO:0007669"/>
    <property type="project" value="UniProtKB-KW"/>
</dbReference>
<dbReference type="EMBL" id="MFFS01000006">
    <property type="protein sequence ID" value="OGF22972.1"/>
    <property type="molecule type" value="Genomic_DNA"/>
</dbReference>
<dbReference type="NCBIfam" id="NF003698">
    <property type="entry name" value="PRK05309.1"/>
    <property type="match status" value="1"/>
</dbReference>
<dbReference type="PANTHER" id="PTHR11759">
    <property type="entry name" value="40S RIBOSOMAL PROTEIN S14/30S RIBOSOMAL PROTEIN S11"/>
    <property type="match status" value="1"/>
</dbReference>
<dbReference type="InterPro" id="IPR018102">
    <property type="entry name" value="Ribosomal_uS11_CS"/>
</dbReference>